<dbReference type="AlphaFoldDB" id="A0A6A6C2H6"/>
<evidence type="ECO:0000313" key="2">
    <source>
        <dbReference type="EMBL" id="KAF2159929.1"/>
    </source>
</evidence>
<sequence length="243" mass="26437">MPKRNAPSSPPLTARPSKQSRATPSTKPRGSLGTWESLSPSTCDAVAMVEAFLGQDDRTGALSSSATALPSEEADSACPPTAMPRGKFRPLRGVDYTESFVSQLRSELLKIGEASFRKVPLWATCLEMPTRQRLIFRDEFVSRRNTVQMDFRNHRRAMQIHRVGQAQRVPCDGCQRGFGPFRGCVVDADGDALKGACANCAFREHGHSSPASGSLGVQNELLSIALNPLRASSLSFQRVGMRS</sequence>
<protein>
    <submittedName>
        <fullName evidence="2">Uncharacterized protein</fullName>
    </submittedName>
</protein>
<gene>
    <name evidence="2" type="ORF">M409DRAFT_60343</name>
</gene>
<reference evidence="2" key="1">
    <citation type="journal article" date="2020" name="Stud. Mycol.">
        <title>101 Dothideomycetes genomes: a test case for predicting lifestyles and emergence of pathogens.</title>
        <authorList>
            <person name="Haridas S."/>
            <person name="Albert R."/>
            <person name="Binder M."/>
            <person name="Bloem J."/>
            <person name="Labutti K."/>
            <person name="Salamov A."/>
            <person name="Andreopoulos B."/>
            <person name="Baker S."/>
            <person name="Barry K."/>
            <person name="Bills G."/>
            <person name="Bluhm B."/>
            <person name="Cannon C."/>
            <person name="Castanera R."/>
            <person name="Culley D."/>
            <person name="Daum C."/>
            <person name="Ezra D."/>
            <person name="Gonzalez J."/>
            <person name="Henrissat B."/>
            <person name="Kuo A."/>
            <person name="Liang C."/>
            <person name="Lipzen A."/>
            <person name="Lutzoni F."/>
            <person name="Magnuson J."/>
            <person name="Mondo S."/>
            <person name="Nolan M."/>
            <person name="Ohm R."/>
            <person name="Pangilinan J."/>
            <person name="Park H.-J."/>
            <person name="Ramirez L."/>
            <person name="Alfaro M."/>
            <person name="Sun H."/>
            <person name="Tritt A."/>
            <person name="Yoshinaga Y."/>
            <person name="Zwiers L.-H."/>
            <person name="Turgeon B."/>
            <person name="Goodwin S."/>
            <person name="Spatafora J."/>
            <person name="Crous P."/>
            <person name="Grigoriev I."/>
        </authorList>
    </citation>
    <scope>NUCLEOTIDE SEQUENCE</scope>
    <source>
        <strain evidence="2">ATCC 36951</strain>
    </source>
</reference>
<feature type="region of interest" description="Disordered" evidence="1">
    <location>
        <begin position="1"/>
        <end position="38"/>
    </location>
</feature>
<organism evidence="2 3">
    <name type="scientific">Zasmidium cellare ATCC 36951</name>
    <dbReference type="NCBI Taxonomy" id="1080233"/>
    <lineage>
        <taxon>Eukaryota</taxon>
        <taxon>Fungi</taxon>
        <taxon>Dikarya</taxon>
        <taxon>Ascomycota</taxon>
        <taxon>Pezizomycotina</taxon>
        <taxon>Dothideomycetes</taxon>
        <taxon>Dothideomycetidae</taxon>
        <taxon>Mycosphaerellales</taxon>
        <taxon>Mycosphaerellaceae</taxon>
        <taxon>Zasmidium</taxon>
    </lineage>
</organism>
<dbReference type="Pfam" id="PF12511">
    <property type="entry name" value="DUF3716"/>
    <property type="match status" value="1"/>
</dbReference>
<dbReference type="RefSeq" id="XP_033660818.1">
    <property type="nucleotide sequence ID" value="XM_033814446.1"/>
</dbReference>
<dbReference type="EMBL" id="ML993631">
    <property type="protein sequence ID" value="KAF2159929.1"/>
    <property type="molecule type" value="Genomic_DNA"/>
</dbReference>
<feature type="compositionally biased region" description="Polar residues" evidence="1">
    <location>
        <begin position="16"/>
        <end position="38"/>
    </location>
</feature>
<keyword evidence="3" id="KW-1185">Reference proteome</keyword>
<accession>A0A6A6C2H6</accession>
<dbReference type="OrthoDB" id="3648288at2759"/>
<evidence type="ECO:0000256" key="1">
    <source>
        <dbReference type="SAM" id="MobiDB-lite"/>
    </source>
</evidence>
<proteinExistence type="predicted"/>
<dbReference type="InterPro" id="IPR022190">
    <property type="entry name" value="DUF3716"/>
</dbReference>
<feature type="region of interest" description="Disordered" evidence="1">
    <location>
        <begin position="61"/>
        <end position="86"/>
    </location>
</feature>
<dbReference type="GeneID" id="54567718"/>
<name>A0A6A6C2H6_ZASCE</name>
<evidence type="ECO:0000313" key="3">
    <source>
        <dbReference type="Proteomes" id="UP000799537"/>
    </source>
</evidence>
<dbReference type="Proteomes" id="UP000799537">
    <property type="component" value="Unassembled WGS sequence"/>
</dbReference>